<dbReference type="AlphaFoldDB" id="A0A508X2J6"/>
<proteinExistence type="predicted"/>
<gene>
    <name evidence="1" type="ORF">EMEDMD4_380050</name>
</gene>
<protein>
    <submittedName>
        <fullName evidence="1">Uncharacterized protein</fullName>
    </submittedName>
</protein>
<dbReference type="EMBL" id="CABFNB010000104">
    <property type="protein sequence ID" value="VTZ62389.1"/>
    <property type="molecule type" value="Genomic_DNA"/>
</dbReference>
<name>A0A508X2J6_9HYPH</name>
<organism evidence="1">
    <name type="scientific">Sinorhizobium medicae</name>
    <dbReference type="NCBI Taxonomy" id="110321"/>
    <lineage>
        <taxon>Bacteria</taxon>
        <taxon>Pseudomonadati</taxon>
        <taxon>Pseudomonadota</taxon>
        <taxon>Alphaproteobacteria</taxon>
        <taxon>Hyphomicrobiales</taxon>
        <taxon>Rhizobiaceae</taxon>
        <taxon>Sinorhizobium/Ensifer group</taxon>
        <taxon>Sinorhizobium</taxon>
    </lineage>
</organism>
<reference evidence="1" key="1">
    <citation type="submission" date="2019-06" db="EMBL/GenBank/DDBJ databases">
        <authorList>
            <person name="Le Quere A."/>
            <person name="Colella S."/>
        </authorList>
    </citation>
    <scope>NUCLEOTIDE SEQUENCE</scope>
    <source>
        <strain evidence="1">EmedicaeMD41</strain>
    </source>
</reference>
<dbReference type="Proteomes" id="UP000507954">
    <property type="component" value="Unassembled WGS sequence"/>
</dbReference>
<sequence length="68" mass="7538">MPRGFAATDARIFEDIRCCMPMIRSLSRANKQLFEALTATSCPSAEHGAVVHTARRTAQRSNCGERQI</sequence>
<accession>A0A508X2J6</accession>
<evidence type="ECO:0000313" key="1">
    <source>
        <dbReference type="EMBL" id="VTZ62389.1"/>
    </source>
</evidence>